<dbReference type="GO" id="GO:0015036">
    <property type="term" value="F:disulfide oxidoreductase activity"/>
    <property type="evidence" value="ECO:0007669"/>
    <property type="project" value="InterPro"/>
</dbReference>
<evidence type="ECO:0000313" key="8">
    <source>
        <dbReference type="EMBL" id="BAO43470.1"/>
    </source>
</evidence>
<evidence type="ECO:0000256" key="1">
    <source>
        <dbReference type="ARBA" id="ARBA00004383"/>
    </source>
</evidence>
<evidence type="ECO:0000259" key="7">
    <source>
        <dbReference type="PROSITE" id="PS51352"/>
    </source>
</evidence>
<gene>
    <name evidence="8" type="ORF">TBH_C0525</name>
</gene>
<dbReference type="PANTHER" id="PTHR42852:SF6">
    <property type="entry name" value="THIOL:DISULFIDE INTERCHANGE PROTEIN DSBE"/>
    <property type="match status" value="1"/>
</dbReference>
<dbReference type="InterPro" id="IPR013766">
    <property type="entry name" value="Thioredoxin_domain"/>
</dbReference>
<dbReference type="PROSITE" id="PS51352">
    <property type="entry name" value="THIOREDOXIN_2"/>
    <property type="match status" value="1"/>
</dbReference>
<evidence type="ECO:0000256" key="6">
    <source>
        <dbReference type="SAM" id="Phobius"/>
    </source>
</evidence>
<evidence type="ECO:0000256" key="3">
    <source>
        <dbReference type="ARBA" id="ARBA00022748"/>
    </source>
</evidence>
<name>A0A7U6GH24_9GAMM</name>
<dbReference type="InterPro" id="IPR050553">
    <property type="entry name" value="Thioredoxin_ResA/DsbE_sf"/>
</dbReference>
<dbReference type="EMBL" id="AP012273">
    <property type="protein sequence ID" value="BAO43470.1"/>
    <property type="molecule type" value="Genomic_DNA"/>
</dbReference>
<keyword evidence="9" id="KW-1185">Reference proteome</keyword>
<proteinExistence type="inferred from homology"/>
<dbReference type="AlphaFoldDB" id="A0A7U6GH24"/>
<evidence type="ECO:0000256" key="5">
    <source>
        <dbReference type="ARBA" id="ARBA00023284"/>
    </source>
</evidence>
<evidence type="ECO:0000256" key="4">
    <source>
        <dbReference type="ARBA" id="ARBA00023157"/>
    </source>
</evidence>
<keyword evidence="5" id="KW-0676">Redox-active center</keyword>
<dbReference type="KEGG" id="tbn:TBH_C0525"/>
<dbReference type="PANTHER" id="PTHR42852">
    <property type="entry name" value="THIOL:DISULFIDE INTERCHANGE PROTEIN DSBE"/>
    <property type="match status" value="1"/>
</dbReference>
<keyword evidence="6" id="KW-0812">Transmembrane</keyword>
<comment type="similarity">
    <text evidence="2">Belongs to the thioredoxin family. DsbE subfamily.</text>
</comment>
<dbReference type="InterPro" id="IPR004799">
    <property type="entry name" value="Periplasmic_diS_OxRdtase_DsbE"/>
</dbReference>
<protein>
    <submittedName>
        <fullName evidence="8">Cytochrome c-type biogenesis protein CcmG</fullName>
    </submittedName>
</protein>
<dbReference type="Pfam" id="PF08534">
    <property type="entry name" value="Redoxin"/>
    <property type="match status" value="1"/>
</dbReference>
<comment type="subcellular location">
    <subcellularLocation>
        <location evidence="1">Cell inner membrane</location>
        <topology evidence="1">Single-pass membrane protein</topology>
        <orientation evidence="1">Periplasmic side</orientation>
    </subcellularLocation>
</comment>
<dbReference type="Gene3D" id="3.40.30.10">
    <property type="entry name" value="Glutaredoxin"/>
    <property type="match status" value="1"/>
</dbReference>
<dbReference type="SUPFAM" id="SSF52833">
    <property type="entry name" value="Thioredoxin-like"/>
    <property type="match status" value="1"/>
</dbReference>
<dbReference type="Proteomes" id="UP000031631">
    <property type="component" value="Chromosome"/>
</dbReference>
<sequence>MSKNRAFIPLLVFLALAGLFYFVLMQMNKGEYNPRDIPTEFIGRQAPSIDLPNLLDANDRVNSNDYAGKVWLLNVWGTWCPECWKEHPYLLELKRQGIPIVGVDWRDEAAEAIAFLKQKGNPFAEVGFDPKSDAAIDWGVYGAPETFLIDAQGVIREKHAGALYPQVWQEKFARYFQSSGSAE</sequence>
<evidence type="ECO:0000313" key="9">
    <source>
        <dbReference type="Proteomes" id="UP000031631"/>
    </source>
</evidence>
<keyword evidence="6" id="KW-1133">Transmembrane helix</keyword>
<feature type="domain" description="Thioredoxin" evidence="7">
    <location>
        <begin position="40"/>
        <end position="178"/>
    </location>
</feature>
<dbReference type="GO" id="GO:0030288">
    <property type="term" value="C:outer membrane-bounded periplasmic space"/>
    <property type="evidence" value="ECO:0007669"/>
    <property type="project" value="InterPro"/>
</dbReference>
<organism evidence="8 9">
    <name type="scientific">Thiolapillus brandeum</name>
    <dbReference type="NCBI Taxonomy" id="1076588"/>
    <lineage>
        <taxon>Bacteria</taxon>
        <taxon>Pseudomonadati</taxon>
        <taxon>Pseudomonadota</taxon>
        <taxon>Gammaproteobacteria</taxon>
        <taxon>Chromatiales</taxon>
        <taxon>Sedimenticolaceae</taxon>
        <taxon>Thiolapillus</taxon>
    </lineage>
</organism>
<feature type="transmembrane region" description="Helical" evidence="6">
    <location>
        <begin position="6"/>
        <end position="25"/>
    </location>
</feature>
<dbReference type="GO" id="GO:0005886">
    <property type="term" value="C:plasma membrane"/>
    <property type="evidence" value="ECO:0007669"/>
    <property type="project" value="UniProtKB-SubCell"/>
</dbReference>
<dbReference type="InterPro" id="IPR036249">
    <property type="entry name" value="Thioredoxin-like_sf"/>
</dbReference>
<keyword evidence="6" id="KW-0472">Membrane</keyword>
<dbReference type="NCBIfam" id="TIGR00385">
    <property type="entry name" value="dsbE"/>
    <property type="match status" value="1"/>
</dbReference>
<reference evidence="8 9" key="1">
    <citation type="journal article" date="2014" name="PLoS ONE">
        <title>Physiological and genomic features of a novel sulfur-oxidizing gammaproteobacterium belonging to a previously uncultivated symbiotic lineage isolated from a hydrothermal vent.</title>
        <authorList>
            <person name="Nunoura T."/>
            <person name="Takaki Y."/>
            <person name="Kazama H."/>
            <person name="Kakuta J."/>
            <person name="Shimamura S."/>
            <person name="Makita H."/>
            <person name="Hirai M."/>
            <person name="Miyazaki M."/>
            <person name="Takai K."/>
        </authorList>
    </citation>
    <scope>NUCLEOTIDE SEQUENCE [LARGE SCALE GENOMIC DNA]</scope>
    <source>
        <strain evidence="8 9">Hiromi1</strain>
    </source>
</reference>
<dbReference type="CDD" id="cd03010">
    <property type="entry name" value="TlpA_like_DsbE"/>
    <property type="match status" value="1"/>
</dbReference>
<keyword evidence="4" id="KW-1015">Disulfide bond</keyword>
<dbReference type="GO" id="GO:0017004">
    <property type="term" value="P:cytochrome complex assembly"/>
    <property type="evidence" value="ECO:0007669"/>
    <property type="project" value="UniProtKB-KW"/>
</dbReference>
<dbReference type="RefSeq" id="WP_041065180.1">
    <property type="nucleotide sequence ID" value="NZ_AP012273.1"/>
</dbReference>
<evidence type="ECO:0000256" key="2">
    <source>
        <dbReference type="ARBA" id="ARBA00007758"/>
    </source>
</evidence>
<keyword evidence="3" id="KW-0201">Cytochrome c-type biogenesis</keyword>
<accession>A0A7U6GH24</accession>
<dbReference type="OrthoDB" id="9799347at2"/>
<dbReference type="InterPro" id="IPR013740">
    <property type="entry name" value="Redoxin"/>
</dbReference>